<evidence type="ECO:0000313" key="2">
    <source>
        <dbReference type="Proteomes" id="UP000552757"/>
    </source>
</evidence>
<name>A0A7W6DJL3_9SPHN</name>
<comment type="caution">
    <text evidence="1">The sequence shown here is derived from an EMBL/GenBank/DDBJ whole genome shotgun (WGS) entry which is preliminary data.</text>
</comment>
<accession>A0A7W6DJL3</accession>
<reference evidence="1 2" key="1">
    <citation type="submission" date="2020-08" db="EMBL/GenBank/DDBJ databases">
        <title>Genomic Encyclopedia of Type Strains, Phase IV (KMG-IV): sequencing the most valuable type-strain genomes for metagenomic binning, comparative biology and taxonomic classification.</title>
        <authorList>
            <person name="Goeker M."/>
        </authorList>
    </citation>
    <scope>NUCLEOTIDE SEQUENCE [LARGE SCALE GENOMIC DNA]</scope>
    <source>
        <strain evidence="1 2">DSM 29348</strain>
    </source>
</reference>
<protein>
    <submittedName>
        <fullName evidence="1">Uncharacterized protein</fullName>
    </submittedName>
</protein>
<sequence>MTTTTNEAEIERIATGFCDHSLPKEEWTHAAHFSTALWLMMKRPDVNPERDMPDMIRRYNESVGGVNSDTSGYHETITQASLRAARALIATLPAGAGVAEAFAALMGSPLGDKDWPLAHWTRERLMSVEARRAWMEPDLRPLAE</sequence>
<dbReference type="Proteomes" id="UP000552757">
    <property type="component" value="Unassembled WGS sequence"/>
</dbReference>
<keyword evidence="2" id="KW-1185">Reference proteome</keyword>
<dbReference type="RefSeq" id="WP_183954964.1">
    <property type="nucleotide sequence ID" value="NZ_JACIEB010000003.1"/>
</dbReference>
<gene>
    <name evidence="1" type="ORF">GGR44_001514</name>
</gene>
<dbReference type="EMBL" id="JACIEB010000003">
    <property type="protein sequence ID" value="MBB3981855.1"/>
    <property type="molecule type" value="Genomic_DNA"/>
</dbReference>
<evidence type="ECO:0000313" key="1">
    <source>
        <dbReference type="EMBL" id="MBB3981855.1"/>
    </source>
</evidence>
<dbReference type="AlphaFoldDB" id="A0A7W6DJL3"/>
<proteinExistence type="predicted"/>
<organism evidence="1 2">
    <name type="scientific">Sphingobium fontiphilum</name>
    <dbReference type="NCBI Taxonomy" id="944425"/>
    <lineage>
        <taxon>Bacteria</taxon>
        <taxon>Pseudomonadati</taxon>
        <taxon>Pseudomonadota</taxon>
        <taxon>Alphaproteobacteria</taxon>
        <taxon>Sphingomonadales</taxon>
        <taxon>Sphingomonadaceae</taxon>
        <taxon>Sphingobium</taxon>
    </lineage>
</organism>